<feature type="non-terminal residue" evidence="2">
    <location>
        <position position="1"/>
    </location>
</feature>
<feature type="region of interest" description="Disordered" evidence="1">
    <location>
        <begin position="23"/>
        <end position="73"/>
    </location>
</feature>
<sequence>LPACADHAPSFAAFAAYDSKMSGGTGGGSTDGAPMTTAEGGTSASPMATAGDADGTDSGGVSSGETGSTTASDAELLQPRILEVDMPAKVHLAGPVAVSVTTEDTSLVRAWLDGVELEPFADQGDGVFVGEVPIFGAVDNGDHVLEVTASSGPFVGHWPPVTFTVSAPAPGGQAWAVLGPSGSTTRRVAVTPEDDVIEVGSVEVDGVSKPSIRKRSRANGSELWSEGTIVLDSREGAADAVAVLPDGRMWIAMNVKNANKQWQPRIVLLDAEGYETGVEAPTEPGATVRGIAADDEGGAFAVGFGGSGFGDMDIVMWRLRHDGVAVHSGKTWDYLPTPDAPKHQFDDLAFDVMIKDGVAWIAGASTGEHEFNVAATRGVLVQMDPETAVSLEPVIVAPPYSDWRDSMFLAIADHPDGAIVTGMEVKKNGNMQQITVQVYWPDGGRPYYSNAFTGAVAYGTGVAWLAHGVAVVSGVIQDGGVLRGVLYGRGGPGANFDHYFPGTEPSAANGLARTGYGQVLVVGERTLGGVRQARAARVHQ</sequence>
<dbReference type="AlphaFoldDB" id="A0A1I2IST8"/>
<evidence type="ECO:0000313" key="2">
    <source>
        <dbReference type="EMBL" id="SFF44780.1"/>
    </source>
</evidence>
<dbReference type="EMBL" id="FOMX01000079">
    <property type="protein sequence ID" value="SFF44780.1"/>
    <property type="molecule type" value="Genomic_DNA"/>
</dbReference>
<reference evidence="3" key="1">
    <citation type="submission" date="2016-10" db="EMBL/GenBank/DDBJ databases">
        <authorList>
            <person name="Varghese N."/>
            <person name="Submissions S."/>
        </authorList>
    </citation>
    <scope>NUCLEOTIDE SEQUENCE [LARGE SCALE GENOMIC DNA]</scope>
    <source>
        <strain evidence="3">ATCC 25963</strain>
    </source>
</reference>
<gene>
    <name evidence="2" type="ORF">SAMN02745121_08918</name>
</gene>
<proteinExistence type="predicted"/>
<organism evidence="2 3">
    <name type="scientific">Nannocystis exedens</name>
    <dbReference type="NCBI Taxonomy" id="54"/>
    <lineage>
        <taxon>Bacteria</taxon>
        <taxon>Pseudomonadati</taxon>
        <taxon>Myxococcota</taxon>
        <taxon>Polyangia</taxon>
        <taxon>Nannocystales</taxon>
        <taxon>Nannocystaceae</taxon>
        <taxon>Nannocystis</taxon>
    </lineage>
</organism>
<keyword evidence="3" id="KW-1185">Reference proteome</keyword>
<name>A0A1I2IST8_9BACT</name>
<dbReference type="Proteomes" id="UP000199400">
    <property type="component" value="Unassembled WGS sequence"/>
</dbReference>
<feature type="compositionally biased region" description="Low complexity" evidence="1">
    <location>
        <begin position="63"/>
        <end position="73"/>
    </location>
</feature>
<accession>A0A1I2IST8</accession>
<protein>
    <submittedName>
        <fullName evidence="2">Uncharacterized protein</fullName>
    </submittedName>
</protein>
<evidence type="ECO:0000313" key="3">
    <source>
        <dbReference type="Proteomes" id="UP000199400"/>
    </source>
</evidence>
<evidence type="ECO:0000256" key="1">
    <source>
        <dbReference type="SAM" id="MobiDB-lite"/>
    </source>
</evidence>
<dbReference type="SUPFAM" id="SSF63825">
    <property type="entry name" value="YWTD domain"/>
    <property type="match status" value="1"/>
</dbReference>
<dbReference type="RefSeq" id="WP_218163388.1">
    <property type="nucleotide sequence ID" value="NZ_FOMX01000079.1"/>
</dbReference>